<comment type="caution">
    <text evidence="1">The sequence shown here is derived from an EMBL/GenBank/DDBJ whole genome shotgun (WGS) entry which is preliminary data.</text>
</comment>
<gene>
    <name evidence="1" type="ORF">GO493_30485</name>
</gene>
<organism evidence="1 2">
    <name type="scientific">Chitinophaga tropicalis</name>
    <dbReference type="NCBI Taxonomy" id="2683588"/>
    <lineage>
        <taxon>Bacteria</taxon>
        <taxon>Pseudomonadati</taxon>
        <taxon>Bacteroidota</taxon>
        <taxon>Chitinophagia</taxon>
        <taxon>Chitinophagales</taxon>
        <taxon>Chitinophagaceae</taxon>
        <taxon>Chitinophaga</taxon>
    </lineage>
</organism>
<accession>A0A7K1UE68</accession>
<keyword evidence="2" id="KW-1185">Reference proteome</keyword>
<dbReference type="AlphaFoldDB" id="A0A7K1UE68"/>
<reference evidence="1 2" key="1">
    <citation type="submission" date="2019-12" db="EMBL/GenBank/DDBJ databases">
        <title>Chitinophaga sp. strain ysch24 (GDMCC 1.1355), whole genome shotgun sequence.</title>
        <authorList>
            <person name="Zhang X."/>
        </authorList>
    </citation>
    <scope>NUCLEOTIDE SEQUENCE [LARGE SCALE GENOMIC DNA]</scope>
    <source>
        <strain evidence="2">ysch24</strain>
    </source>
</reference>
<sequence>MKERKLPVTEWVRALNRGYVLESDFSAEGRFVYAYNRNLSGNDILYSRDAAYTFLETPELKQNDYGEVAKKLLNEVAYNEDNYKKIKSLIDRRLAEYKDHKFKQSKQI</sequence>
<evidence type="ECO:0000313" key="2">
    <source>
        <dbReference type="Proteomes" id="UP000461730"/>
    </source>
</evidence>
<dbReference type="Proteomes" id="UP000461730">
    <property type="component" value="Unassembled WGS sequence"/>
</dbReference>
<dbReference type="EMBL" id="WRXN01000033">
    <property type="protein sequence ID" value="MVT12616.1"/>
    <property type="molecule type" value="Genomic_DNA"/>
</dbReference>
<proteinExistence type="predicted"/>
<evidence type="ECO:0000313" key="1">
    <source>
        <dbReference type="EMBL" id="MVT12616.1"/>
    </source>
</evidence>
<protein>
    <submittedName>
        <fullName evidence="1">Uncharacterized protein</fullName>
    </submittedName>
</protein>
<name>A0A7K1UE68_9BACT</name>
<dbReference type="RefSeq" id="WP_157310030.1">
    <property type="nucleotide sequence ID" value="NZ_WRXN01000033.1"/>
</dbReference>